<dbReference type="EC" id="2.7.1.121" evidence="4"/>
<keyword evidence="12" id="KW-1185">Reference proteome</keyword>
<dbReference type="Gene3D" id="3.30.1340.10">
    <property type="entry name" value="HPr-like"/>
    <property type="match status" value="1"/>
</dbReference>
<name>A0A1Q5PPM2_9ACTO</name>
<gene>
    <name evidence="11" type="ORF">BSR29_00455</name>
</gene>
<evidence type="ECO:0000256" key="3">
    <source>
        <dbReference type="ARBA" id="ARBA00003681"/>
    </source>
</evidence>
<comment type="subunit">
    <text evidence="7">Homodimer. The dihydroxyacetone kinase complex is composed of a homodimer of DhaM, a homodimer of DhaK and the subunit DhaL.</text>
</comment>
<proteinExistence type="predicted"/>
<dbReference type="Proteomes" id="UP000186785">
    <property type="component" value="Unassembled WGS sequence"/>
</dbReference>
<evidence type="ECO:0000313" key="11">
    <source>
        <dbReference type="EMBL" id="OKL49469.1"/>
    </source>
</evidence>
<evidence type="ECO:0000256" key="2">
    <source>
        <dbReference type="ARBA" id="ARBA00002788"/>
    </source>
</evidence>
<dbReference type="GO" id="GO:0047324">
    <property type="term" value="F:phosphoenolpyruvate-glycerone phosphotransferase activity"/>
    <property type="evidence" value="ECO:0007669"/>
    <property type="project" value="UniProtKB-EC"/>
</dbReference>
<evidence type="ECO:0000259" key="10">
    <source>
        <dbReference type="PROSITE" id="PS51350"/>
    </source>
</evidence>
<dbReference type="Pfam" id="PF03610">
    <property type="entry name" value="EIIA-man"/>
    <property type="match status" value="1"/>
</dbReference>
<comment type="caution">
    <text evidence="11">The sequence shown here is derived from an EMBL/GenBank/DDBJ whole genome shotgun (WGS) entry which is preliminary data.</text>
</comment>
<dbReference type="GO" id="GO:0019563">
    <property type="term" value="P:glycerol catabolic process"/>
    <property type="evidence" value="ECO:0007669"/>
    <property type="project" value="InterPro"/>
</dbReference>
<dbReference type="InterPro" id="IPR036662">
    <property type="entry name" value="PTS_EIIA_man-typ_sf"/>
</dbReference>
<protein>
    <recommendedName>
        <fullName evidence="5">Phosphocarrier protein HPr</fullName>
        <ecNumber evidence="4">2.7.1.121</ecNumber>
    </recommendedName>
</protein>
<evidence type="ECO:0000256" key="1">
    <source>
        <dbReference type="ARBA" id="ARBA00001113"/>
    </source>
</evidence>
<dbReference type="GO" id="GO:0009401">
    <property type="term" value="P:phosphoenolpyruvate-dependent sugar phosphotransferase system"/>
    <property type="evidence" value="ECO:0007669"/>
    <property type="project" value="InterPro"/>
</dbReference>
<feature type="compositionally biased region" description="Basic and acidic residues" evidence="8">
    <location>
        <begin position="152"/>
        <end position="163"/>
    </location>
</feature>
<feature type="domain" description="HPr" evidence="10">
    <location>
        <begin position="179"/>
        <end position="282"/>
    </location>
</feature>
<dbReference type="PANTHER" id="PTHR38594:SF1">
    <property type="entry name" value="PEP-DEPENDENT DIHYDROXYACETONE KINASE, PHOSPHORYL DONOR SUBUNIT DHAM"/>
    <property type="match status" value="1"/>
</dbReference>
<dbReference type="InterPro" id="IPR004701">
    <property type="entry name" value="PTS_EIIA_man-typ"/>
</dbReference>
<dbReference type="PROSITE" id="PS51096">
    <property type="entry name" value="PTS_EIIA_TYPE_4"/>
    <property type="match status" value="1"/>
</dbReference>
<dbReference type="NCBIfam" id="TIGR02364">
    <property type="entry name" value="dha_pts"/>
    <property type="match status" value="1"/>
</dbReference>
<dbReference type="PROSITE" id="PS51350">
    <property type="entry name" value="PTS_HPR_DOM"/>
    <property type="match status" value="1"/>
</dbReference>
<organism evidence="11 12">
    <name type="scientific">Boudabousia liubingyangii</name>
    <dbReference type="NCBI Taxonomy" id="1921764"/>
    <lineage>
        <taxon>Bacteria</taxon>
        <taxon>Bacillati</taxon>
        <taxon>Actinomycetota</taxon>
        <taxon>Actinomycetes</taxon>
        <taxon>Actinomycetales</taxon>
        <taxon>Actinomycetaceae</taxon>
        <taxon>Boudabousia</taxon>
    </lineage>
</organism>
<keyword evidence="6" id="KW-0808">Transferase</keyword>
<dbReference type="InterPro" id="IPR001020">
    <property type="entry name" value="PTS_HPr_His_P_site"/>
</dbReference>
<dbReference type="Pfam" id="PF00381">
    <property type="entry name" value="PTS-HPr"/>
    <property type="match status" value="1"/>
</dbReference>
<comment type="catalytic activity">
    <reaction evidence="1">
        <text>dihydroxyacetone + phosphoenolpyruvate = dihydroxyacetone phosphate + pyruvate</text>
        <dbReference type="Rhea" id="RHEA:18381"/>
        <dbReference type="ChEBI" id="CHEBI:15361"/>
        <dbReference type="ChEBI" id="CHEBI:16016"/>
        <dbReference type="ChEBI" id="CHEBI:57642"/>
        <dbReference type="ChEBI" id="CHEBI:58702"/>
        <dbReference type="EC" id="2.7.1.121"/>
    </reaction>
</comment>
<comment type="function">
    <text evidence="2">Component of the dihydroxyacetone kinase complex, which is responsible for the phosphoenolpyruvate (PEP)-dependent phosphorylation of dihydroxyacetone. DhaM serves as the phosphoryl donor. Is phosphorylated by phosphoenolpyruvate in an EI- and HPr-dependent reaction, and a phosphorelay system on histidine residues finally leads to phosphoryl transfer to DhaL and dihydroxyacetone.</text>
</comment>
<evidence type="ECO:0000259" key="9">
    <source>
        <dbReference type="PROSITE" id="PS51096"/>
    </source>
</evidence>
<dbReference type="GO" id="GO:0016020">
    <property type="term" value="C:membrane"/>
    <property type="evidence" value="ECO:0007669"/>
    <property type="project" value="InterPro"/>
</dbReference>
<evidence type="ECO:0000256" key="5">
    <source>
        <dbReference type="ARBA" id="ARBA00020422"/>
    </source>
</evidence>
<dbReference type="PANTHER" id="PTHR38594">
    <property type="entry name" value="PEP-DEPENDENT DIHYDROXYACETONE KINASE, PHOSPHORYL DONOR SUBUNIT DHAM"/>
    <property type="match status" value="1"/>
</dbReference>
<dbReference type="InterPro" id="IPR039643">
    <property type="entry name" value="DhaM"/>
</dbReference>
<evidence type="ECO:0000313" key="12">
    <source>
        <dbReference type="Proteomes" id="UP000186785"/>
    </source>
</evidence>
<feature type="domain" description="PTS EIIA type-4" evidence="9">
    <location>
        <begin position="1"/>
        <end position="134"/>
    </location>
</feature>
<dbReference type="InterPro" id="IPR012844">
    <property type="entry name" value="DhaM_N"/>
</dbReference>
<dbReference type="RefSeq" id="WP_073708359.1">
    <property type="nucleotide sequence ID" value="NZ_MQSV01000001.1"/>
</dbReference>
<sequence>MIGIVVVSHSHALAEAAIDLVGQMLPDANVPLINAAGADGGTDFGTDAAVISEAITEADQGDGVLVMIDLGSAVMSTEMALEFVDPDVASRVRVSAAPLVEGLTGAAVRAAGGADLKAVAAAAEAAYQGKRSEVSSLGEYAAEIPDSGNAEKGPESTDTDRPEATGAEARTGNPETDGQSENIIDLRILDQVGLHARPAALLAAALGGFDSDIEAYVYPTLEAAQSGQEAEAGPVDAQSMMMLVSLGAKYEQILRLVVSDPAEAPEVFKAAVECNPGAFERA</sequence>
<dbReference type="SUPFAM" id="SSF53062">
    <property type="entry name" value="PTS system fructose IIA component-like"/>
    <property type="match status" value="1"/>
</dbReference>
<dbReference type="EMBL" id="MQSV01000001">
    <property type="protein sequence ID" value="OKL49469.1"/>
    <property type="molecule type" value="Genomic_DNA"/>
</dbReference>
<accession>A0A1Q5PPM2</accession>
<evidence type="ECO:0000256" key="6">
    <source>
        <dbReference type="ARBA" id="ARBA00022679"/>
    </source>
</evidence>
<dbReference type="PROSITE" id="PS00369">
    <property type="entry name" value="PTS_HPR_HIS"/>
    <property type="match status" value="1"/>
</dbReference>
<dbReference type="Gene3D" id="3.40.50.510">
    <property type="entry name" value="Phosphotransferase system, mannose-type IIA component"/>
    <property type="match status" value="1"/>
</dbReference>
<dbReference type="STRING" id="1921764.BSR28_02020"/>
<dbReference type="AlphaFoldDB" id="A0A1Q5PPM2"/>
<feature type="compositionally biased region" description="Polar residues" evidence="8">
    <location>
        <begin position="173"/>
        <end position="182"/>
    </location>
</feature>
<dbReference type="InterPro" id="IPR000032">
    <property type="entry name" value="HPr-like"/>
</dbReference>
<dbReference type="InterPro" id="IPR035895">
    <property type="entry name" value="HPr-like_sf"/>
</dbReference>
<evidence type="ECO:0000256" key="7">
    <source>
        <dbReference type="ARBA" id="ARBA00046577"/>
    </source>
</evidence>
<feature type="region of interest" description="Disordered" evidence="8">
    <location>
        <begin position="144"/>
        <end position="182"/>
    </location>
</feature>
<comment type="function">
    <text evidence="3">General (non sugar-specific) component of the phosphoenolpyruvate-dependent sugar phosphotransferase system (sugar PTS). This major carbohydrate active-transport system catalyzes the phosphorylation of incoming sugar substrates concomitantly with their translocation across the cell membrane. The phosphoryl group from phosphoenolpyruvate (PEP) is transferred to the phosphoryl carrier protein HPr by enzyme I. Phospho-HPr then transfers it to the PTS EIIA domain.</text>
</comment>
<reference evidence="11 12" key="1">
    <citation type="submission" date="2016-11" db="EMBL/GenBank/DDBJ databases">
        <title>Actinomyces gypaetusis sp. nov. isolated from the vulture Gypaetus barbatus in Qinghai Tibet Plateau China.</title>
        <authorList>
            <person name="Meng X."/>
        </authorList>
    </citation>
    <scope>NUCLEOTIDE SEQUENCE [LARGE SCALE GENOMIC DNA]</scope>
    <source>
        <strain evidence="11 12">VUL4_2</strain>
    </source>
</reference>
<dbReference type="SUPFAM" id="SSF55594">
    <property type="entry name" value="HPr-like"/>
    <property type="match status" value="1"/>
</dbReference>
<evidence type="ECO:0000256" key="4">
    <source>
        <dbReference type="ARBA" id="ARBA00012095"/>
    </source>
</evidence>
<evidence type="ECO:0000256" key="8">
    <source>
        <dbReference type="SAM" id="MobiDB-lite"/>
    </source>
</evidence>